<dbReference type="InterPro" id="IPR027417">
    <property type="entry name" value="P-loop_NTPase"/>
</dbReference>
<dbReference type="GO" id="GO:0005829">
    <property type="term" value="C:cytosol"/>
    <property type="evidence" value="ECO:0007669"/>
    <property type="project" value="TreeGrafter"/>
</dbReference>
<dbReference type="CDD" id="cd18785">
    <property type="entry name" value="SF2_C"/>
    <property type="match status" value="1"/>
</dbReference>
<dbReference type="InterPro" id="IPR006935">
    <property type="entry name" value="Helicase/UvrB_N"/>
</dbReference>
<gene>
    <name evidence="2" type="ORF">E0I26_14820</name>
</gene>
<sequence length="935" mass="110401">MSLFPIKYLFEELISKAFDLDIRKPKIPDYIKDNLRFELFDWQQKALLNFLLYQDIKQVEEDNNPTHLLFNMATGTGKTLLMAAVILYYYKQGKNKFIFFVNQNNIVGKTEDNLTNPLHNKYLFQQNIVVDDKIVNIKKVDSFSNYDEDIQILFTTIHGLHNSVYKVKEDSIFLEQLQKDDIIMLGDEAHHLNATTKKKKGAVQEELEIITALSEKASQDQIEKSWEHTVIELLLNKGKKINTSPNHNALIEFTATVPDNEEVKKKYVPKTIHKFDLKDFLKAGYTKEINLVSSSFDKRKRVLQTLLFNWYRNEIALKYNIPNFKPVILFRSKYIDKEQQNNSQEDYEFFINLIKDLKGEDFSFLNEFDEEALFNITELYKKGQSRIIDIKRYMLENKLTSSNIITYLQGAFVERNCIITNSKKGTKTIEKTEAETERLLNSLEDKNNHIRAIFTVQRLTEGWDVLNLYDIVRMYEGRDEGKDEKGDRKAGKSTTSEVQLIGRGVRYYPFEFEGKEKNKRKFDNQLNHELRVLEEFYFHSDNNEKYLNELKNELKRQELLPDKDKFLKTYQLKQTFIDSDKEFYNNIKLYYNNRLTNPNKRKSTLKEVKDSFDFFYKVETFKINETTVNFEVNENDTTRFKQGTSDSKTLALVLKNFENHIIRKAINSIAKRDNSLLRFNRLKEELNINSIDEIMKDDLLGLFPITLIVPKTYNNLDDVVNVNQLSALIRFFEKVTLELQLISNPYIGSEFVAIPFKEMDVWYKEKSIEEEQENIDLERDLKDKDWYIYNGFSGTSEERNLINFLKDTMANFESEYGKVFLLRNEEVYKIYDFEKGRGFQPDFLLFLKSSKEELLYYQVFIEPKGSQFEDASGNFKEGKEGWKETFLEQITEKYGVEKVLKAENKDYKLFGLPLYNAKNTVNFKKAVKDCLEIEV</sequence>
<proteinExistence type="predicted"/>
<accession>A0A4R5F388</accession>
<dbReference type="GO" id="GO:0016787">
    <property type="term" value="F:hydrolase activity"/>
    <property type="evidence" value="ECO:0007669"/>
    <property type="project" value="InterPro"/>
</dbReference>
<keyword evidence="2" id="KW-0378">Hydrolase</keyword>
<keyword evidence="2" id="KW-0255">Endonuclease</keyword>
<dbReference type="RefSeq" id="WP_131917222.1">
    <property type="nucleotide sequence ID" value="NZ_SMLG01000014.1"/>
</dbReference>
<dbReference type="PANTHER" id="PTHR47396">
    <property type="entry name" value="TYPE I RESTRICTION ENZYME ECOKI R PROTEIN"/>
    <property type="match status" value="1"/>
</dbReference>
<dbReference type="InterPro" id="IPR050742">
    <property type="entry name" value="Helicase_Restrict-Modif_Enz"/>
</dbReference>
<name>A0A4R5F388_9FLAO</name>
<dbReference type="PANTHER" id="PTHR47396:SF1">
    <property type="entry name" value="ATP-DEPENDENT HELICASE IRC3-RELATED"/>
    <property type="match status" value="1"/>
</dbReference>
<dbReference type="Gene3D" id="3.40.50.300">
    <property type="entry name" value="P-loop containing nucleotide triphosphate hydrolases"/>
    <property type="match status" value="1"/>
</dbReference>
<evidence type="ECO:0000313" key="3">
    <source>
        <dbReference type="Proteomes" id="UP000294814"/>
    </source>
</evidence>
<dbReference type="Pfam" id="PF04851">
    <property type="entry name" value="ResIII"/>
    <property type="match status" value="1"/>
</dbReference>
<dbReference type="AlphaFoldDB" id="A0A4R5F388"/>
<comment type="caution">
    <text evidence="2">The sequence shown here is derived from an EMBL/GenBank/DDBJ whole genome shotgun (WGS) entry which is preliminary data.</text>
</comment>
<dbReference type="GO" id="GO:0004519">
    <property type="term" value="F:endonuclease activity"/>
    <property type="evidence" value="ECO:0007669"/>
    <property type="project" value="UniProtKB-KW"/>
</dbReference>
<dbReference type="SUPFAM" id="SSF52540">
    <property type="entry name" value="P-loop containing nucleoside triphosphate hydrolases"/>
    <property type="match status" value="1"/>
</dbReference>
<evidence type="ECO:0000259" key="1">
    <source>
        <dbReference type="SMART" id="SM00487"/>
    </source>
</evidence>
<dbReference type="GO" id="GO:0005524">
    <property type="term" value="F:ATP binding"/>
    <property type="evidence" value="ECO:0007669"/>
    <property type="project" value="InterPro"/>
</dbReference>
<keyword evidence="2" id="KW-0540">Nuclease</keyword>
<organism evidence="2 3">
    <name type="scientific">Flavobacterium rhamnosiphilum</name>
    <dbReference type="NCBI Taxonomy" id="2541724"/>
    <lineage>
        <taxon>Bacteria</taxon>
        <taxon>Pseudomonadati</taxon>
        <taxon>Bacteroidota</taxon>
        <taxon>Flavobacteriia</taxon>
        <taxon>Flavobacteriales</taxon>
        <taxon>Flavobacteriaceae</taxon>
        <taxon>Flavobacterium</taxon>
    </lineage>
</organism>
<feature type="domain" description="Helicase ATP-binding" evidence="1">
    <location>
        <begin position="35"/>
        <end position="290"/>
    </location>
</feature>
<dbReference type="GO" id="GO:0003677">
    <property type="term" value="F:DNA binding"/>
    <property type="evidence" value="ECO:0007669"/>
    <property type="project" value="InterPro"/>
</dbReference>
<dbReference type="Proteomes" id="UP000294814">
    <property type="component" value="Unassembled WGS sequence"/>
</dbReference>
<evidence type="ECO:0000313" key="2">
    <source>
        <dbReference type="EMBL" id="TDE41988.1"/>
    </source>
</evidence>
<dbReference type="SMART" id="SM00487">
    <property type="entry name" value="DEXDc"/>
    <property type="match status" value="1"/>
</dbReference>
<reference evidence="2 3" key="1">
    <citation type="submission" date="2019-03" db="EMBL/GenBank/DDBJ databases">
        <title>Novel species of Flavobacterium.</title>
        <authorList>
            <person name="Liu Q."/>
            <person name="Xin Y.-H."/>
        </authorList>
    </citation>
    <scope>NUCLEOTIDE SEQUENCE [LARGE SCALE GENOMIC DNA]</scope>
    <source>
        <strain evidence="2 3">LB3P52</strain>
    </source>
</reference>
<dbReference type="EMBL" id="SMLG01000014">
    <property type="protein sequence ID" value="TDE41988.1"/>
    <property type="molecule type" value="Genomic_DNA"/>
</dbReference>
<keyword evidence="3" id="KW-1185">Reference proteome</keyword>
<protein>
    <submittedName>
        <fullName evidence="2">Type III restriction endonuclease</fullName>
    </submittedName>
</protein>
<dbReference type="OrthoDB" id="9804145at2"/>
<dbReference type="InterPro" id="IPR014001">
    <property type="entry name" value="Helicase_ATP-bd"/>
</dbReference>